<reference evidence="5" key="1">
    <citation type="submission" date="2019-02" db="EMBL/GenBank/DDBJ databases">
        <title>Draft genome sequence of Muricauda sp. 176CP4-71.</title>
        <authorList>
            <person name="Park J.-S."/>
        </authorList>
    </citation>
    <scope>NUCLEOTIDE SEQUENCE [LARGE SCALE GENOMIC DNA]</scope>
    <source>
        <strain evidence="5">176GS2-150</strain>
    </source>
</reference>
<comment type="caution">
    <text evidence="4">The sequence shown here is derived from an EMBL/GenBank/DDBJ whole genome shotgun (WGS) entry which is preliminary data.</text>
</comment>
<accession>A0ABY1WRR8</accession>
<dbReference type="InterPro" id="IPR013780">
    <property type="entry name" value="Glyco_hydro_b"/>
</dbReference>
<dbReference type="SUPFAM" id="SSF51011">
    <property type="entry name" value="Glycosyl hydrolase domain"/>
    <property type="match status" value="1"/>
</dbReference>
<gene>
    <name evidence="4" type="primary">malZ</name>
    <name evidence="4" type="ORF">EXY25_09325</name>
</gene>
<feature type="domain" description="Glycosyl hydrolase family 13 catalytic" evidence="3">
    <location>
        <begin position="148"/>
        <end position="555"/>
    </location>
</feature>
<dbReference type="InterPro" id="IPR017853">
    <property type="entry name" value="GH"/>
</dbReference>
<dbReference type="Pfam" id="PF00128">
    <property type="entry name" value="Alpha-amylase"/>
    <property type="match status" value="1"/>
</dbReference>
<evidence type="ECO:0000256" key="1">
    <source>
        <dbReference type="ARBA" id="ARBA00022801"/>
    </source>
</evidence>
<proteinExistence type="predicted"/>
<protein>
    <submittedName>
        <fullName evidence="4">Maltodextrin glucosidase</fullName>
        <ecNumber evidence="4">3.2.1.20</ecNumber>
    </submittedName>
</protein>
<dbReference type="SUPFAM" id="SSF51445">
    <property type="entry name" value="(Trans)glycosidases"/>
    <property type="match status" value="1"/>
</dbReference>
<evidence type="ECO:0000313" key="5">
    <source>
        <dbReference type="Proteomes" id="UP000292544"/>
    </source>
</evidence>
<dbReference type="RefSeq" id="WP_130566520.1">
    <property type="nucleotide sequence ID" value="NZ_SHLY01000002.1"/>
</dbReference>
<evidence type="ECO:0000313" key="4">
    <source>
        <dbReference type="EMBL" id="TAA47417.1"/>
    </source>
</evidence>
<dbReference type="Gene3D" id="2.60.40.1180">
    <property type="entry name" value="Golgi alpha-mannosidase II"/>
    <property type="match status" value="1"/>
</dbReference>
<dbReference type="SMART" id="SM00642">
    <property type="entry name" value="Aamy"/>
    <property type="match status" value="1"/>
</dbReference>
<keyword evidence="1 4" id="KW-0378">Hydrolase</keyword>
<dbReference type="GO" id="GO:0004558">
    <property type="term" value="F:alpha-1,4-glucosidase activity"/>
    <property type="evidence" value="ECO:0007669"/>
    <property type="project" value="UniProtKB-EC"/>
</dbReference>
<sequence length="656" mass="75042">MATLPMHLCLAPFVTTTDSTVVISLLTNSSVSQVWLRAEPNNEEYLVTMHGQRDGRLSVPERANQLSWWRAELPLNPASDRNLYSFKYLRQAAPSDHGKNQHPQLQWLSQAGISYHPPARMHQFRYFSETNSKLSAPPNWLREQVLYQIFPDRFCNGDDMLTPQNAEYDYQEKPIQRKQWGERIDTKRASWEFFGGDLPGIEQQLDYLQSLGVTGLSLNPIFTSPSSHKYNPDSYDEVDPHLGGNRAFASLCQALQQRKMKLILDAVVNHTSNNHPWFNRWGQYPTNGAYLCQSSPFREFYNFCSQEPQSYVSWQGHSALPVLNYHSKRLQDLIYRTPDSALRRWFSPPYQIDSWRLDVAQMIGRGSGAQDNLQIVSEIHDAIRQSNADACLIGEHWCDASEWLQHGAEDGVMNYFGFTLPLWAFLCGRDVAGVSTQIDAATFEQWLAITREQNSFDHQLCQMNLLSGTDTPRFISLCHGNDALIKQGIQLLFTYPGMPTLLYGDEQGLEGDNARESRRCFPWHQVSCEPELSLSKRYRSHSPWFSVYQWFIALRQQHRTLRHGAYLPLYAQGDGFAFMRISADGSFISAINRHPQQPVMLRLSLSPLFVSGEVRCLITEQSFAINNGELFIELPPAGQRLLKCGISQLLQKQSTT</sequence>
<keyword evidence="5" id="KW-1185">Reference proteome</keyword>
<dbReference type="CDD" id="cd11338">
    <property type="entry name" value="AmyAc_CMD"/>
    <property type="match status" value="1"/>
</dbReference>
<dbReference type="NCBIfam" id="NF008051">
    <property type="entry name" value="PRK10785.1"/>
    <property type="match status" value="1"/>
</dbReference>
<dbReference type="Proteomes" id="UP000292544">
    <property type="component" value="Unassembled WGS sequence"/>
</dbReference>
<dbReference type="PANTHER" id="PTHR10357:SF210">
    <property type="entry name" value="MALTODEXTRIN GLUCOSIDASE"/>
    <property type="match status" value="1"/>
</dbReference>
<dbReference type="EMBL" id="SHLY01000002">
    <property type="protein sequence ID" value="TAA47417.1"/>
    <property type="molecule type" value="Genomic_DNA"/>
</dbReference>
<keyword evidence="2 4" id="KW-0326">Glycosidase</keyword>
<evidence type="ECO:0000256" key="2">
    <source>
        <dbReference type="ARBA" id="ARBA00023295"/>
    </source>
</evidence>
<dbReference type="PANTHER" id="PTHR10357">
    <property type="entry name" value="ALPHA-AMYLASE FAMILY MEMBER"/>
    <property type="match status" value="1"/>
</dbReference>
<dbReference type="EC" id="3.2.1.20" evidence="4"/>
<evidence type="ECO:0000259" key="3">
    <source>
        <dbReference type="SMART" id="SM00642"/>
    </source>
</evidence>
<dbReference type="Gene3D" id="3.20.20.80">
    <property type="entry name" value="Glycosidases"/>
    <property type="match status" value="1"/>
</dbReference>
<organism evidence="4 5">
    <name type="scientific">Corallincola spongiicola</name>
    <dbReference type="NCBI Taxonomy" id="2520508"/>
    <lineage>
        <taxon>Bacteria</taxon>
        <taxon>Pseudomonadati</taxon>
        <taxon>Pseudomonadota</taxon>
        <taxon>Gammaproteobacteria</taxon>
        <taxon>Alteromonadales</taxon>
        <taxon>Psychromonadaceae</taxon>
        <taxon>Corallincola</taxon>
    </lineage>
</organism>
<name>A0ABY1WRR8_9GAMM</name>
<dbReference type="InterPro" id="IPR006047">
    <property type="entry name" value="GH13_cat_dom"/>
</dbReference>